<proteinExistence type="predicted"/>
<reference evidence="1 2" key="1">
    <citation type="journal article" date="2011" name="Front. Microbiol.">
        <title>Genomic signatures of strain selection and enhancement in Bacillus atrophaeus var. globigii, a historical biowarfare simulant.</title>
        <authorList>
            <person name="Gibbons H.S."/>
            <person name="Broomall S.M."/>
            <person name="McNew L.A."/>
            <person name="Daligault H."/>
            <person name="Chapman C."/>
            <person name="Bruce D."/>
            <person name="Karavis M."/>
            <person name="Krepps M."/>
            <person name="McGregor P.A."/>
            <person name="Hong C."/>
            <person name="Park K.H."/>
            <person name="Akmal A."/>
            <person name="Feldman A."/>
            <person name="Lin J.S."/>
            <person name="Chang W.E."/>
            <person name="Higgs B.W."/>
            <person name="Demirev P."/>
            <person name="Lindquist J."/>
            <person name="Liem A."/>
            <person name="Fochler E."/>
            <person name="Read T.D."/>
            <person name="Tapia R."/>
            <person name="Johnson S."/>
            <person name="Bishop-Lilly K.A."/>
            <person name="Detter C."/>
            <person name="Han C."/>
            <person name="Sozhamannan S."/>
            <person name="Rosenzweig C.N."/>
            <person name="Skowronski E.W."/>
        </authorList>
    </citation>
    <scope>NUCLEOTIDE SEQUENCE [LARGE SCALE GENOMIC DNA]</scope>
    <source>
        <strain evidence="1 2">AIT1</strain>
    </source>
</reference>
<dbReference type="InterPro" id="IPR021432">
    <property type="entry name" value="DUF3081"/>
</dbReference>
<dbReference type="EMBL" id="PIPQ01000009">
    <property type="protein sequence ID" value="RUO37987.1"/>
    <property type="molecule type" value="Genomic_DNA"/>
</dbReference>
<dbReference type="AlphaFoldDB" id="A0A432WW70"/>
<organism evidence="1 2">
    <name type="scientific">Aliidiomarina taiwanensis</name>
    <dbReference type="NCBI Taxonomy" id="946228"/>
    <lineage>
        <taxon>Bacteria</taxon>
        <taxon>Pseudomonadati</taxon>
        <taxon>Pseudomonadota</taxon>
        <taxon>Gammaproteobacteria</taxon>
        <taxon>Alteromonadales</taxon>
        <taxon>Idiomarinaceae</taxon>
        <taxon>Aliidiomarina</taxon>
    </lineage>
</organism>
<sequence length="90" mass="10534">MQDQIDTRLMLQAYEKITTHGEEVPGDIDKMHRLEGVTAFSDFDGYTLYLQDAEVKLQTGFHNTYKLDYDTNRALDNFIRKLKHIVSSYD</sequence>
<dbReference type="Proteomes" id="UP000286976">
    <property type="component" value="Unassembled WGS sequence"/>
</dbReference>
<dbReference type="Pfam" id="PF11280">
    <property type="entry name" value="DUF3081"/>
    <property type="match status" value="1"/>
</dbReference>
<name>A0A432WW70_9GAMM</name>
<dbReference type="OrthoDB" id="5818611at2"/>
<comment type="caution">
    <text evidence="1">The sequence shown here is derived from an EMBL/GenBank/DDBJ whole genome shotgun (WGS) entry which is preliminary data.</text>
</comment>
<keyword evidence="2" id="KW-1185">Reference proteome</keyword>
<protein>
    <submittedName>
        <fullName evidence="1">DUF3081 domain-containing protein</fullName>
    </submittedName>
</protein>
<evidence type="ECO:0000313" key="1">
    <source>
        <dbReference type="EMBL" id="RUO37987.1"/>
    </source>
</evidence>
<dbReference type="RefSeq" id="WP_126758084.1">
    <property type="nucleotide sequence ID" value="NZ_PIPQ01000009.1"/>
</dbReference>
<accession>A0A432WW70</accession>
<evidence type="ECO:0000313" key="2">
    <source>
        <dbReference type="Proteomes" id="UP000286976"/>
    </source>
</evidence>
<gene>
    <name evidence="1" type="ORF">CWE15_10735</name>
</gene>